<protein>
    <submittedName>
        <fullName evidence="2">Uncharacterized protein</fullName>
    </submittedName>
</protein>
<evidence type="ECO:0000313" key="3">
    <source>
        <dbReference type="Proteomes" id="UP000683000"/>
    </source>
</evidence>
<accession>A0A8I2YJ04</accession>
<feature type="region of interest" description="Disordered" evidence="1">
    <location>
        <begin position="158"/>
        <end position="184"/>
    </location>
</feature>
<keyword evidence="3" id="KW-1185">Reference proteome</keyword>
<proteinExistence type="predicted"/>
<evidence type="ECO:0000256" key="1">
    <source>
        <dbReference type="SAM" id="MobiDB-lite"/>
    </source>
</evidence>
<organism evidence="2 3">
    <name type="scientific">Boletus reticuloceps</name>
    <dbReference type="NCBI Taxonomy" id="495285"/>
    <lineage>
        <taxon>Eukaryota</taxon>
        <taxon>Fungi</taxon>
        <taxon>Dikarya</taxon>
        <taxon>Basidiomycota</taxon>
        <taxon>Agaricomycotina</taxon>
        <taxon>Agaricomycetes</taxon>
        <taxon>Agaricomycetidae</taxon>
        <taxon>Boletales</taxon>
        <taxon>Boletineae</taxon>
        <taxon>Boletaceae</taxon>
        <taxon>Boletoideae</taxon>
        <taxon>Boletus</taxon>
    </lineage>
</organism>
<dbReference type="Proteomes" id="UP000683000">
    <property type="component" value="Unassembled WGS sequence"/>
</dbReference>
<reference evidence="2" key="1">
    <citation type="submission" date="2021-03" db="EMBL/GenBank/DDBJ databases">
        <title>Evolutionary innovations through gain and loss of genes in the ectomycorrhizal Boletales.</title>
        <authorList>
            <person name="Wu G."/>
            <person name="Miyauchi S."/>
            <person name="Morin E."/>
            <person name="Yang Z.-L."/>
            <person name="Xu J."/>
            <person name="Martin F.M."/>
        </authorList>
    </citation>
    <scope>NUCLEOTIDE SEQUENCE</scope>
    <source>
        <strain evidence="2">BR01</strain>
    </source>
</reference>
<comment type="caution">
    <text evidence="2">The sequence shown here is derived from an EMBL/GenBank/DDBJ whole genome shotgun (WGS) entry which is preliminary data.</text>
</comment>
<dbReference type="AlphaFoldDB" id="A0A8I2YJ04"/>
<dbReference type="EMBL" id="JAGFBS010000026">
    <property type="protein sequence ID" value="KAG6372672.1"/>
    <property type="molecule type" value="Genomic_DNA"/>
</dbReference>
<dbReference type="OrthoDB" id="3239511at2759"/>
<gene>
    <name evidence="2" type="ORF">JVT61DRAFT_7432</name>
</gene>
<name>A0A8I2YJ04_9AGAM</name>
<sequence>MPQQQVFYSLSNVLRKNSIPEGYALLRMLKCYLELDALIGLDAHTERMLLMIESELLIFNDILKEYVELAKKLNVPDLKVEWRFPKVHLWKQVVCDIRLKGVSRNFSTWPNESMHGALREAYNRCSNGRDVAAQILCVDQHTLAIKLLRQLIDSQNCLGDDDEDPQSESDPAVLNPETNKDPVVLGGDVPDTVSQAWSLGSPCKPVDMQILETHGTTNRAFSGLHRNFTAFLNSSVHGWGTRTSATSESLLLLR</sequence>
<evidence type="ECO:0000313" key="2">
    <source>
        <dbReference type="EMBL" id="KAG6372672.1"/>
    </source>
</evidence>